<dbReference type="InterPro" id="IPR051909">
    <property type="entry name" value="MFP_Cation_Efflux"/>
</dbReference>
<dbReference type="SUPFAM" id="SSF111369">
    <property type="entry name" value="HlyD-like secretion proteins"/>
    <property type="match status" value="1"/>
</dbReference>
<evidence type="ECO:0000256" key="1">
    <source>
        <dbReference type="ARBA" id="ARBA00009477"/>
    </source>
</evidence>
<dbReference type="InterPro" id="IPR058792">
    <property type="entry name" value="Beta-barrel_RND_2"/>
</dbReference>
<dbReference type="RefSeq" id="WP_188766352.1">
    <property type="nucleotide sequence ID" value="NZ_BMKK01000004.1"/>
</dbReference>
<dbReference type="EMBL" id="BMKK01000004">
    <property type="protein sequence ID" value="GGD59442.1"/>
    <property type="molecule type" value="Genomic_DNA"/>
</dbReference>
<evidence type="ECO:0000313" key="7">
    <source>
        <dbReference type="Proteomes" id="UP000609064"/>
    </source>
</evidence>
<dbReference type="GO" id="GO:0015679">
    <property type="term" value="P:plasma membrane copper ion transport"/>
    <property type="evidence" value="ECO:0007669"/>
    <property type="project" value="TreeGrafter"/>
</dbReference>
<dbReference type="AlphaFoldDB" id="A0A917DR95"/>
<dbReference type="NCBIfam" id="TIGR01730">
    <property type="entry name" value="RND_mfp"/>
    <property type="match status" value="1"/>
</dbReference>
<feature type="domain" description="CusB-like beta-barrel" evidence="4">
    <location>
        <begin position="220"/>
        <end position="292"/>
    </location>
</feature>
<dbReference type="Pfam" id="PF25954">
    <property type="entry name" value="Beta-barrel_RND_2"/>
    <property type="match status" value="1"/>
</dbReference>
<evidence type="ECO:0000256" key="2">
    <source>
        <dbReference type="ARBA" id="ARBA00022448"/>
    </source>
</evidence>
<name>A0A917DR95_9BACT</name>
<accession>A0A917DR95</accession>
<evidence type="ECO:0000259" key="4">
    <source>
        <dbReference type="Pfam" id="PF25954"/>
    </source>
</evidence>
<feature type="signal peptide" evidence="3">
    <location>
        <begin position="1"/>
        <end position="21"/>
    </location>
</feature>
<reference evidence="6" key="1">
    <citation type="journal article" date="2014" name="Int. J. Syst. Evol. Microbiol.">
        <title>Complete genome sequence of Corynebacterium casei LMG S-19264T (=DSM 44701T), isolated from a smear-ripened cheese.</title>
        <authorList>
            <consortium name="US DOE Joint Genome Institute (JGI-PGF)"/>
            <person name="Walter F."/>
            <person name="Albersmeier A."/>
            <person name="Kalinowski J."/>
            <person name="Ruckert C."/>
        </authorList>
    </citation>
    <scope>NUCLEOTIDE SEQUENCE</scope>
    <source>
        <strain evidence="6">CGMCC 1.15958</strain>
    </source>
</reference>
<dbReference type="InterPro" id="IPR006143">
    <property type="entry name" value="RND_pump_MFP"/>
</dbReference>
<comment type="similarity">
    <text evidence="1">Belongs to the membrane fusion protein (MFP) (TC 8.A.1) family.</text>
</comment>
<keyword evidence="7" id="KW-1185">Reference proteome</keyword>
<dbReference type="GO" id="GO:0060003">
    <property type="term" value="P:copper ion export"/>
    <property type="evidence" value="ECO:0007669"/>
    <property type="project" value="TreeGrafter"/>
</dbReference>
<dbReference type="Gene3D" id="2.40.420.20">
    <property type="match status" value="1"/>
</dbReference>
<feature type="domain" description="CzcB-like barrel-sandwich hybrid" evidence="5">
    <location>
        <begin position="78"/>
        <end position="217"/>
    </location>
</feature>
<dbReference type="Gene3D" id="2.40.30.170">
    <property type="match status" value="1"/>
</dbReference>
<dbReference type="GO" id="GO:0016020">
    <property type="term" value="C:membrane"/>
    <property type="evidence" value="ECO:0007669"/>
    <property type="project" value="InterPro"/>
</dbReference>
<comment type="caution">
    <text evidence="6">The sequence shown here is derived from an EMBL/GenBank/DDBJ whole genome shotgun (WGS) entry which is preliminary data.</text>
</comment>
<dbReference type="InterPro" id="IPR058647">
    <property type="entry name" value="BSH_CzcB-like"/>
</dbReference>
<dbReference type="PANTHER" id="PTHR30097:SF4">
    <property type="entry name" value="SLR6042 PROTEIN"/>
    <property type="match status" value="1"/>
</dbReference>
<keyword evidence="2" id="KW-0813">Transport</keyword>
<dbReference type="GO" id="GO:0030313">
    <property type="term" value="C:cell envelope"/>
    <property type="evidence" value="ECO:0007669"/>
    <property type="project" value="TreeGrafter"/>
</dbReference>
<protein>
    <submittedName>
        <fullName evidence="6">Hemolysin D</fullName>
    </submittedName>
</protein>
<dbReference type="PROSITE" id="PS51257">
    <property type="entry name" value="PROKAR_LIPOPROTEIN"/>
    <property type="match status" value="1"/>
</dbReference>
<dbReference type="Proteomes" id="UP000609064">
    <property type="component" value="Unassembled WGS sequence"/>
</dbReference>
<feature type="chain" id="PRO_5037010184" evidence="3">
    <location>
        <begin position="22"/>
        <end position="368"/>
    </location>
</feature>
<evidence type="ECO:0000256" key="3">
    <source>
        <dbReference type="SAM" id="SignalP"/>
    </source>
</evidence>
<keyword evidence="3" id="KW-0732">Signal</keyword>
<proteinExistence type="inferred from homology"/>
<dbReference type="Pfam" id="PF25973">
    <property type="entry name" value="BSH_CzcB"/>
    <property type="match status" value="1"/>
</dbReference>
<organism evidence="6 7">
    <name type="scientific">Emticicia aquatilis</name>
    <dbReference type="NCBI Taxonomy" id="1537369"/>
    <lineage>
        <taxon>Bacteria</taxon>
        <taxon>Pseudomonadati</taxon>
        <taxon>Bacteroidota</taxon>
        <taxon>Cytophagia</taxon>
        <taxon>Cytophagales</taxon>
        <taxon>Leadbetterellaceae</taxon>
        <taxon>Emticicia</taxon>
    </lineage>
</organism>
<evidence type="ECO:0000313" key="6">
    <source>
        <dbReference type="EMBL" id="GGD59442.1"/>
    </source>
</evidence>
<dbReference type="GO" id="GO:0022857">
    <property type="term" value="F:transmembrane transporter activity"/>
    <property type="evidence" value="ECO:0007669"/>
    <property type="project" value="InterPro"/>
</dbReference>
<dbReference type="PANTHER" id="PTHR30097">
    <property type="entry name" value="CATION EFFLUX SYSTEM PROTEIN CUSB"/>
    <property type="match status" value="1"/>
</dbReference>
<sequence>MKNSLKTLSISLLLVSIFSTAMTGCGESQAKQEPNEADKPLSLDAETYKNLKTDSAEMKTVNQVLNLTGKITFDQDGVVKVFPLVGGHIEDVKVELGDYVTKGQVLAVIRSGDLADLEQQAIAAKSGLSVAQKNLQVSEDMTKSGLSSQKELLTAKEGVETAKAEVNRVAERKSILGGKGMLYIVKAPTNGFIVEKTAATGMELRGDDPENLFTISNLDRVWVMANVYESDIANVHLGQEAKITTISFPDKIYTGKVDKIFNTLDPMNKTEKVRIQLTNKDFQLKPEMFTNILVEYGGTEQRLAVPSKSVVFDNNQNYVVVKENGKLAIKPITVYKTVGDKTFVSSGLAVNTPVIIENQLTLFQALNQ</sequence>
<evidence type="ECO:0000259" key="5">
    <source>
        <dbReference type="Pfam" id="PF25973"/>
    </source>
</evidence>
<dbReference type="FunFam" id="2.40.30.170:FF:000010">
    <property type="entry name" value="Efflux RND transporter periplasmic adaptor subunit"/>
    <property type="match status" value="1"/>
</dbReference>
<reference evidence="6" key="2">
    <citation type="submission" date="2020-09" db="EMBL/GenBank/DDBJ databases">
        <authorList>
            <person name="Sun Q."/>
            <person name="Zhou Y."/>
        </authorList>
    </citation>
    <scope>NUCLEOTIDE SEQUENCE</scope>
    <source>
        <strain evidence="6">CGMCC 1.15958</strain>
    </source>
</reference>
<gene>
    <name evidence="6" type="ORF">GCM10011514_24270</name>
</gene>
<dbReference type="Gene3D" id="2.40.50.100">
    <property type="match status" value="1"/>
</dbReference>